<dbReference type="EMBL" id="JACMSE010000008">
    <property type="protein sequence ID" value="MBC2889907.1"/>
    <property type="molecule type" value="Genomic_DNA"/>
</dbReference>
<dbReference type="Pfam" id="PF00132">
    <property type="entry name" value="Hexapep"/>
    <property type="match status" value="2"/>
</dbReference>
<dbReference type="Proteomes" id="UP000587396">
    <property type="component" value="Unassembled WGS sequence"/>
</dbReference>
<keyword evidence="1" id="KW-0444">Lipid biosynthesis</keyword>
<accession>A0A842JDZ7</accession>
<evidence type="ECO:0008006" key="8">
    <source>
        <dbReference type="Google" id="ProtNLM"/>
    </source>
</evidence>
<dbReference type="AlphaFoldDB" id="A0A842JDZ7"/>
<dbReference type="SUPFAM" id="SSF51161">
    <property type="entry name" value="Trimeric LpxA-like enzymes"/>
    <property type="match status" value="1"/>
</dbReference>
<dbReference type="Gene3D" id="2.160.10.10">
    <property type="entry name" value="Hexapeptide repeat proteins"/>
    <property type="match status" value="1"/>
</dbReference>
<dbReference type="CDD" id="cd03352">
    <property type="entry name" value="LbH_LpxD"/>
    <property type="match status" value="1"/>
</dbReference>
<evidence type="ECO:0000256" key="1">
    <source>
        <dbReference type="ARBA" id="ARBA00022516"/>
    </source>
</evidence>
<evidence type="ECO:0000256" key="2">
    <source>
        <dbReference type="ARBA" id="ARBA00022556"/>
    </source>
</evidence>
<evidence type="ECO:0000313" key="6">
    <source>
        <dbReference type="EMBL" id="MBC2889907.1"/>
    </source>
</evidence>
<proteinExistence type="predicted"/>
<gene>
    <name evidence="6" type="ORF">H7313_11220</name>
</gene>
<dbReference type="GO" id="GO:0009245">
    <property type="term" value="P:lipid A biosynthetic process"/>
    <property type="evidence" value="ECO:0007669"/>
    <property type="project" value="UniProtKB-KW"/>
</dbReference>
<dbReference type="PANTHER" id="PTHR43378:SF2">
    <property type="entry name" value="UDP-3-O-ACYLGLUCOSAMINE N-ACYLTRANSFERASE 1, MITOCHONDRIAL-RELATED"/>
    <property type="match status" value="1"/>
</dbReference>
<dbReference type="InterPro" id="IPR001451">
    <property type="entry name" value="Hexapep"/>
</dbReference>
<organism evidence="6 7">
    <name type="scientific">Gordonibacter massiliensis</name>
    <name type="common">ex Traore et al. 2017</name>
    <dbReference type="NCBI Taxonomy" id="1841863"/>
    <lineage>
        <taxon>Bacteria</taxon>
        <taxon>Bacillati</taxon>
        <taxon>Actinomycetota</taxon>
        <taxon>Coriobacteriia</taxon>
        <taxon>Eggerthellales</taxon>
        <taxon>Eggerthellaceae</taxon>
        <taxon>Gordonibacter</taxon>
    </lineage>
</organism>
<evidence type="ECO:0000256" key="4">
    <source>
        <dbReference type="ARBA" id="ARBA00023098"/>
    </source>
</evidence>
<name>A0A842JDZ7_9ACTN</name>
<keyword evidence="2" id="KW-0441">Lipid A biosynthesis</keyword>
<evidence type="ECO:0000256" key="5">
    <source>
        <dbReference type="ARBA" id="ARBA00023315"/>
    </source>
</evidence>
<dbReference type="PANTHER" id="PTHR43378">
    <property type="entry name" value="UDP-3-O-ACYLGLUCOSAMINE N-ACYLTRANSFERASE"/>
    <property type="match status" value="1"/>
</dbReference>
<dbReference type="GO" id="GO:0016410">
    <property type="term" value="F:N-acyltransferase activity"/>
    <property type="evidence" value="ECO:0007669"/>
    <property type="project" value="InterPro"/>
</dbReference>
<reference evidence="6 7" key="1">
    <citation type="submission" date="2020-08" db="EMBL/GenBank/DDBJ databases">
        <authorList>
            <person name="Liu C."/>
            <person name="Sun Q."/>
        </authorList>
    </citation>
    <scope>NUCLEOTIDE SEQUENCE [LARGE SCALE GENOMIC DNA]</scope>
    <source>
        <strain evidence="6 7">N22</strain>
    </source>
</reference>
<dbReference type="GO" id="GO:0016020">
    <property type="term" value="C:membrane"/>
    <property type="evidence" value="ECO:0007669"/>
    <property type="project" value="GOC"/>
</dbReference>
<dbReference type="InterPro" id="IPR011004">
    <property type="entry name" value="Trimer_LpxA-like_sf"/>
</dbReference>
<dbReference type="InterPro" id="IPR007691">
    <property type="entry name" value="LpxD"/>
</dbReference>
<evidence type="ECO:0000256" key="3">
    <source>
        <dbReference type="ARBA" id="ARBA00022679"/>
    </source>
</evidence>
<keyword evidence="4" id="KW-0443">Lipid metabolism</keyword>
<protein>
    <recommendedName>
        <fullName evidence="8">UDP-3-O-(3-hydroxymyristoyl)glucosamine N-acyltransferase</fullName>
    </recommendedName>
</protein>
<keyword evidence="7" id="KW-1185">Reference proteome</keyword>
<dbReference type="RefSeq" id="WP_185905671.1">
    <property type="nucleotide sequence ID" value="NZ_JACMSE010000008.1"/>
</dbReference>
<sequence>MKRMEIGEIVDGLRKAGFSCEFRGSDDCSIEGFSDPASYLPGTAVWLGATRYLKLDESEWNQVTLLFARPDMEGAEKFPSVLYCEDPRNAFMFVVESCVERKPCLGIHPAAVVSDEAVLGAGVSVGAGSVVEAGVSIGDGTVVQENAVIHSGTVIGSNCRIMDGVCIGNDGFGFRRNDEGGWTRLPHLGRVVIGDDVEIGDCSNVDKGTFKDTVVGNGTKIDALCHVGHNVQIGRDCLLTYTEIGGNAVIGDRCVFVSSCVKNRIVIGSDVYAGIGSVVIKDLPDGVECFGNPARIVKKGR</sequence>
<evidence type="ECO:0000313" key="7">
    <source>
        <dbReference type="Proteomes" id="UP000587396"/>
    </source>
</evidence>
<keyword evidence="5" id="KW-0012">Acyltransferase</keyword>
<keyword evidence="3" id="KW-0808">Transferase</keyword>
<comment type="caution">
    <text evidence="6">The sequence shown here is derived from an EMBL/GenBank/DDBJ whole genome shotgun (WGS) entry which is preliminary data.</text>
</comment>